<dbReference type="PROSITE" id="PS50250">
    <property type="entry name" value="PCI"/>
    <property type="match status" value="1"/>
</dbReference>
<accession>A0ABR2WUC7</accession>
<reference evidence="3 4" key="1">
    <citation type="submission" date="2023-04" db="EMBL/GenBank/DDBJ databases">
        <title>Genome of Basidiobolus ranarum AG-B5.</title>
        <authorList>
            <person name="Stajich J.E."/>
            <person name="Carter-House D."/>
            <person name="Gryganskyi A."/>
        </authorList>
    </citation>
    <scope>NUCLEOTIDE SEQUENCE [LARGE SCALE GENOMIC DNA]</scope>
    <source>
        <strain evidence="3 4">AG-B5</strain>
    </source>
</reference>
<dbReference type="PANTHER" id="PTHR12436:SF4">
    <property type="entry name" value="LEUKOCYTE RECEPTOR CLUSTER MEMBER 8"/>
    <property type="match status" value="1"/>
</dbReference>
<name>A0ABR2WUC7_9FUNG</name>
<dbReference type="EMBL" id="JASJQH010000311">
    <property type="protein sequence ID" value="KAK9765133.1"/>
    <property type="molecule type" value="Genomic_DNA"/>
</dbReference>
<dbReference type="InterPro" id="IPR005062">
    <property type="entry name" value="SAC3/GANP/THP3_conserved"/>
</dbReference>
<gene>
    <name evidence="3" type="ORF">K7432_006765</name>
</gene>
<feature type="compositionally biased region" description="Pro residues" evidence="1">
    <location>
        <begin position="80"/>
        <end position="89"/>
    </location>
</feature>
<dbReference type="Proteomes" id="UP001479436">
    <property type="component" value="Unassembled WGS sequence"/>
</dbReference>
<feature type="domain" description="PCI" evidence="2">
    <location>
        <begin position="365"/>
        <end position="542"/>
    </location>
</feature>
<keyword evidence="4" id="KW-1185">Reference proteome</keyword>
<evidence type="ECO:0000313" key="3">
    <source>
        <dbReference type="EMBL" id="KAK9765133.1"/>
    </source>
</evidence>
<dbReference type="Gene3D" id="1.25.40.990">
    <property type="match status" value="1"/>
</dbReference>
<comment type="caution">
    <text evidence="3">The sequence shown here is derived from an EMBL/GenBank/DDBJ whole genome shotgun (WGS) entry which is preliminary data.</text>
</comment>
<dbReference type="InterPro" id="IPR000717">
    <property type="entry name" value="PCI_dom"/>
</dbReference>
<feature type="region of interest" description="Disordered" evidence="1">
    <location>
        <begin position="1"/>
        <end position="160"/>
    </location>
</feature>
<sequence>YSNQSYAQYQAPATTTAVYQGQPTVSSAKSSSIASTYSVPAKSVSIPPPPVAYSAGPPPPPQQQQPPPPPPPSHSFKPSTPSPPPPPPSSELKPSFSGSTNSTYFGGKTQPVKEAYKPAYTTVKSKKSTLPTVSKTNVFESKKTETPSQPKQNPSSSEWPESLKDYVSRVFSTCPAGKIDIVEKELKSLISEHFRRGVLWTTDWTSKALPKACQTNEVSKKRPHHSQPASIPNNKSDEVSKREKRLKRFQTSEPAKLATIPPPLPVYSSDVIDWDEYTIVGTCTKLEKQYLRLTSAPDPATVRPLPVLKKTLELLKKKWRAESNYTYICDQFKSLRQDLTVQRIKNDFTVKVYEQHARIALEKGDLGEYNQCQTQLKQLYAYNIPGHVMEFTAYRILYFLHTRNQSDINTMMAELTAQQKDDSAVKHALEVKSAISMSNYHSFFRLYLTAPNMGGYLMDHFADRERITALQIMCKAYRPNLEIKFVAQELGFLELSECITFLDSYKVTYSDSEKTTLNTKAAYPIFVEASKRFGKVDIKGQI</sequence>
<dbReference type="PANTHER" id="PTHR12436">
    <property type="entry name" value="80 KDA MCM3-ASSOCIATED PROTEIN"/>
    <property type="match status" value="1"/>
</dbReference>
<proteinExistence type="predicted"/>
<evidence type="ECO:0000313" key="4">
    <source>
        <dbReference type="Proteomes" id="UP001479436"/>
    </source>
</evidence>
<dbReference type="InterPro" id="IPR045107">
    <property type="entry name" value="SAC3/GANP/THP3"/>
</dbReference>
<feature type="compositionally biased region" description="Low complexity" evidence="1">
    <location>
        <begin position="1"/>
        <end position="39"/>
    </location>
</feature>
<organism evidence="3 4">
    <name type="scientific">Basidiobolus ranarum</name>
    <dbReference type="NCBI Taxonomy" id="34480"/>
    <lineage>
        <taxon>Eukaryota</taxon>
        <taxon>Fungi</taxon>
        <taxon>Fungi incertae sedis</taxon>
        <taxon>Zoopagomycota</taxon>
        <taxon>Entomophthoromycotina</taxon>
        <taxon>Basidiobolomycetes</taxon>
        <taxon>Basidiobolales</taxon>
        <taxon>Basidiobolaceae</taxon>
        <taxon>Basidiobolus</taxon>
    </lineage>
</organism>
<evidence type="ECO:0000259" key="2">
    <source>
        <dbReference type="PROSITE" id="PS50250"/>
    </source>
</evidence>
<feature type="non-terminal residue" evidence="3">
    <location>
        <position position="1"/>
    </location>
</feature>
<evidence type="ECO:0000256" key="1">
    <source>
        <dbReference type="SAM" id="MobiDB-lite"/>
    </source>
</evidence>
<protein>
    <recommendedName>
        <fullName evidence="2">PCI domain-containing protein</fullName>
    </recommendedName>
</protein>
<dbReference type="Pfam" id="PF03399">
    <property type="entry name" value="SAC3_GANP"/>
    <property type="match status" value="1"/>
</dbReference>
<feature type="region of interest" description="Disordered" evidence="1">
    <location>
        <begin position="214"/>
        <end position="246"/>
    </location>
</feature>
<feature type="compositionally biased region" description="Polar residues" evidence="1">
    <location>
        <begin position="146"/>
        <end position="159"/>
    </location>
</feature>
<feature type="compositionally biased region" description="Polar residues" evidence="1">
    <location>
        <begin position="128"/>
        <end position="139"/>
    </location>
</feature>
<feature type="compositionally biased region" description="Pro residues" evidence="1">
    <location>
        <begin position="46"/>
        <end position="73"/>
    </location>
</feature>